<evidence type="ECO:0000313" key="7">
    <source>
        <dbReference type="Proteomes" id="UP000318661"/>
    </source>
</evidence>
<feature type="region of interest" description="Disordered" evidence="2">
    <location>
        <begin position="1"/>
        <end position="84"/>
    </location>
</feature>
<dbReference type="EMBL" id="VBAI01000155">
    <property type="protein sequence ID" value="TMJ09614.1"/>
    <property type="molecule type" value="Genomic_DNA"/>
</dbReference>
<evidence type="ECO:0000256" key="1">
    <source>
        <dbReference type="ARBA" id="ARBA00008950"/>
    </source>
</evidence>
<dbReference type="EMBL" id="VBAJ01000183">
    <property type="protein sequence ID" value="TMJ07346.1"/>
    <property type="molecule type" value="Genomic_DNA"/>
</dbReference>
<dbReference type="InterPro" id="IPR029052">
    <property type="entry name" value="Metallo-depent_PP-like"/>
</dbReference>
<protein>
    <submittedName>
        <fullName evidence="4">Metallophosphoesterase family protein</fullName>
    </submittedName>
</protein>
<feature type="domain" description="Calcineurin-like phosphoesterase" evidence="3">
    <location>
        <begin position="96"/>
        <end position="303"/>
    </location>
</feature>
<feature type="compositionally biased region" description="Low complexity" evidence="2">
    <location>
        <begin position="22"/>
        <end position="41"/>
    </location>
</feature>
<dbReference type="Pfam" id="PF12850">
    <property type="entry name" value="Metallophos_2"/>
    <property type="match status" value="1"/>
</dbReference>
<comment type="caution">
    <text evidence="4">The sequence shown here is derived from an EMBL/GenBank/DDBJ whole genome shotgun (WGS) entry which is preliminary data.</text>
</comment>
<dbReference type="AlphaFoldDB" id="A0A537LHA5"/>
<comment type="similarity">
    <text evidence="1">Belongs to the metallophosphoesterase superfamily. YfcE family.</text>
</comment>
<name>A0A537LHA5_9BACT</name>
<accession>A0A537LHA5</accession>
<organism evidence="4 7">
    <name type="scientific">Candidatus Segetimicrobium genomatis</name>
    <dbReference type="NCBI Taxonomy" id="2569760"/>
    <lineage>
        <taxon>Bacteria</taxon>
        <taxon>Bacillati</taxon>
        <taxon>Candidatus Sysuimicrobiota</taxon>
        <taxon>Candidatus Sysuimicrobiia</taxon>
        <taxon>Candidatus Sysuimicrobiales</taxon>
        <taxon>Candidatus Segetimicrobiaceae</taxon>
        <taxon>Candidatus Segetimicrobium</taxon>
    </lineage>
</organism>
<reference evidence="6 7" key="1">
    <citation type="journal article" date="2019" name="Nat. Microbiol.">
        <title>Mediterranean grassland soil C-N compound turnover is dependent on rainfall and depth, and is mediated by genomically divergent microorganisms.</title>
        <authorList>
            <person name="Diamond S."/>
            <person name="Andeer P.F."/>
            <person name="Li Z."/>
            <person name="Crits-Christoph A."/>
            <person name="Burstein D."/>
            <person name="Anantharaman K."/>
            <person name="Lane K.R."/>
            <person name="Thomas B.C."/>
            <person name="Pan C."/>
            <person name="Northen T.R."/>
            <person name="Banfield J.F."/>
        </authorList>
    </citation>
    <scope>NUCLEOTIDE SEQUENCE [LARGE SCALE GENOMIC DNA]</scope>
    <source>
        <strain evidence="5">NP_1</strain>
        <strain evidence="4">NP_2</strain>
    </source>
</reference>
<dbReference type="InterPro" id="IPR024654">
    <property type="entry name" value="Calcineurin-like_PHP_lpxH"/>
</dbReference>
<evidence type="ECO:0000256" key="2">
    <source>
        <dbReference type="SAM" id="MobiDB-lite"/>
    </source>
</evidence>
<dbReference type="PANTHER" id="PTHR42850:SF2">
    <property type="entry name" value="BLL5683 PROTEIN"/>
    <property type="match status" value="1"/>
</dbReference>
<sequence length="340" mass="36424">MEASDRRMPRRGWRQGNRPAHSRASAAASGRAASVAGTSSRLIRSGEGGSVPLAHDSHNFGHVAQSGQSCSDGRATGAGSPHPEDHYIPAIHRLGMPYAIISDIHANLEALDVVLADIAARQPDAVVCLGDFVGYGPDPVACVERVRSQLRAAVLGNHDVAALEARDTVAAKFNPFAYEAVVWTRRQLTDPVRRYLEGLPLRATLDTALCVHGSVRDPIEEYIFDVATARASFDAAPFALCLVGHTHVPAVFTQAGEAVVGEPLLPGQSLRLQSDRRYIINVGSVGQPRDGDPRAAYLWLDTAEQIATLVRLEYPISQTQQKVLAAGLPAMLAERLAVGR</sequence>
<dbReference type="InterPro" id="IPR050126">
    <property type="entry name" value="Ap4A_hydrolase"/>
</dbReference>
<dbReference type="GO" id="GO:0005737">
    <property type="term" value="C:cytoplasm"/>
    <property type="evidence" value="ECO:0007669"/>
    <property type="project" value="TreeGrafter"/>
</dbReference>
<dbReference type="CDD" id="cd00838">
    <property type="entry name" value="MPP_superfamily"/>
    <property type="match status" value="1"/>
</dbReference>
<evidence type="ECO:0000313" key="5">
    <source>
        <dbReference type="EMBL" id="TMJ09614.1"/>
    </source>
</evidence>
<gene>
    <name evidence="5" type="ORF">E6G98_09005</name>
    <name evidence="4" type="ORF">E6G99_07060</name>
</gene>
<dbReference type="SUPFAM" id="SSF56300">
    <property type="entry name" value="Metallo-dependent phosphatases"/>
    <property type="match status" value="1"/>
</dbReference>
<dbReference type="Proteomes" id="UP000318661">
    <property type="component" value="Unassembled WGS sequence"/>
</dbReference>
<evidence type="ECO:0000313" key="6">
    <source>
        <dbReference type="Proteomes" id="UP000315217"/>
    </source>
</evidence>
<dbReference type="Gene3D" id="3.60.21.10">
    <property type="match status" value="1"/>
</dbReference>
<proteinExistence type="inferred from homology"/>
<dbReference type="PANTHER" id="PTHR42850">
    <property type="entry name" value="METALLOPHOSPHOESTERASE"/>
    <property type="match status" value="1"/>
</dbReference>
<dbReference type="Proteomes" id="UP000315217">
    <property type="component" value="Unassembled WGS sequence"/>
</dbReference>
<evidence type="ECO:0000259" key="3">
    <source>
        <dbReference type="Pfam" id="PF12850"/>
    </source>
</evidence>
<dbReference type="GO" id="GO:0016791">
    <property type="term" value="F:phosphatase activity"/>
    <property type="evidence" value="ECO:0007669"/>
    <property type="project" value="TreeGrafter"/>
</dbReference>
<evidence type="ECO:0000313" key="4">
    <source>
        <dbReference type="EMBL" id="TMJ07346.1"/>
    </source>
</evidence>